<proteinExistence type="predicted"/>
<dbReference type="STRING" id="1157962.A0A250WTT0"/>
<dbReference type="Gene3D" id="1.20.5.190">
    <property type="match status" value="1"/>
</dbReference>
<protein>
    <submittedName>
        <fullName evidence="2">Uncharacterized protein</fullName>
    </submittedName>
</protein>
<dbReference type="AlphaFoldDB" id="A0A250WTT0"/>
<comment type="caution">
    <text evidence="2">The sequence shown here is derived from an EMBL/GenBank/DDBJ whole genome shotgun (WGS) entry which is preliminary data.</text>
</comment>
<dbReference type="EMBL" id="BEGY01000006">
    <property type="protein sequence ID" value="GAX74238.1"/>
    <property type="molecule type" value="Genomic_DNA"/>
</dbReference>
<dbReference type="CDD" id="cd23767">
    <property type="entry name" value="IQCD"/>
    <property type="match status" value="1"/>
</dbReference>
<dbReference type="Pfam" id="PF00612">
    <property type="entry name" value="IQ"/>
    <property type="match status" value="1"/>
</dbReference>
<dbReference type="OrthoDB" id="10253073at2759"/>
<accession>A0A250WTT0</accession>
<feature type="region of interest" description="Disordered" evidence="1">
    <location>
        <begin position="289"/>
        <end position="314"/>
    </location>
</feature>
<dbReference type="PANTHER" id="PTHR33504">
    <property type="entry name" value="NADH DEHYDROGENASE (UBIQUINONE) 1 BETA SUBCOMPLEX, 4"/>
    <property type="match status" value="1"/>
</dbReference>
<evidence type="ECO:0000313" key="2">
    <source>
        <dbReference type="EMBL" id="GAX74238.1"/>
    </source>
</evidence>
<reference evidence="2 3" key="1">
    <citation type="submission" date="2017-08" db="EMBL/GenBank/DDBJ databases">
        <title>Acidophilic green algal genome provides insights into adaptation to an acidic environment.</title>
        <authorList>
            <person name="Hirooka S."/>
            <person name="Hirose Y."/>
            <person name="Kanesaki Y."/>
            <person name="Higuchi S."/>
            <person name="Fujiwara T."/>
            <person name="Onuma R."/>
            <person name="Era A."/>
            <person name="Ohbayashi R."/>
            <person name="Uzuka A."/>
            <person name="Nozaki H."/>
            <person name="Yoshikawa H."/>
            <person name="Miyagishima S.Y."/>
        </authorList>
    </citation>
    <scope>NUCLEOTIDE SEQUENCE [LARGE SCALE GENOMIC DNA]</scope>
    <source>
        <strain evidence="2 3">NIES-2499</strain>
    </source>
</reference>
<evidence type="ECO:0000256" key="1">
    <source>
        <dbReference type="SAM" id="MobiDB-lite"/>
    </source>
</evidence>
<dbReference type="InterPro" id="IPR000048">
    <property type="entry name" value="IQ_motif_EF-hand-BS"/>
</dbReference>
<sequence length="412" mass="47476">MAMVDMSPLCRAITDHRQTPDMYLKEYAATTIQKYFRGYRTRIEVDKQVQEYKRQLNDWEQARDLNYVREEAALIIQQAWQSFRNVRIYQYYRDLIQFRERGDPKELLRSINPREAQLADAASGIHVRFRLGGTVFPPLVFYKIYTHRPVTDICSFCPRDYANEVRLTAANVHNKTKVLPVAEPRKNKPKKVFSEDFDLEDKFREYLKPDGTIGIRSTRGWYERAENNGWRPINERILVDEDPVTTMTKLKRMPFFHFSTAVRREEKVRRAKQRKRNWMLKMYREGLLGNNHMSPSGAPSGVGSRSTAGALHGDELDSLDGSLDEFEDGDPNELLQWTQHLDFDHYINDWTSIACTLGTEAFVPELESEYLAQAPPPSHDIHGAMVTAGVPLRPFKSGVSPAAGVVSTLNVA</sequence>
<organism evidence="2 3">
    <name type="scientific">Chlamydomonas eustigma</name>
    <dbReference type="NCBI Taxonomy" id="1157962"/>
    <lineage>
        <taxon>Eukaryota</taxon>
        <taxon>Viridiplantae</taxon>
        <taxon>Chlorophyta</taxon>
        <taxon>core chlorophytes</taxon>
        <taxon>Chlorophyceae</taxon>
        <taxon>CS clade</taxon>
        <taxon>Chlamydomonadales</taxon>
        <taxon>Chlamydomonadaceae</taxon>
        <taxon>Chlamydomonas</taxon>
    </lineage>
</organism>
<evidence type="ECO:0000313" key="3">
    <source>
        <dbReference type="Proteomes" id="UP000232323"/>
    </source>
</evidence>
<dbReference type="Proteomes" id="UP000232323">
    <property type="component" value="Unassembled WGS sequence"/>
</dbReference>
<name>A0A250WTT0_9CHLO</name>
<dbReference type="PROSITE" id="PS50096">
    <property type="entry name" value="IQ"/>
    <property type="match status" value="1"/>
</dbReference>
<dbReference type="PANTHER" id="PTHR33504:SF2">
    <property type="entry name" value="PROTEIN MFI"/>
    <property type="match status" value="1"/>
</dbReference>
<gene>
    <name evidence="2" type="ORF">CEUSTIGMA_g1687.t1</name>
</gene>
<keyword evidence="3" id="KW-1185">Reference proteome</keyword>